<evidence type="ECO:0000313" key="3">
    <source>
        <dbReference type="Proteomes" id="UP000234789"/>
    </source>
</evidence>
<dbReference type="EMBL" id="NFEZ01000004">
    <property type="protein sequence ID" value="PLT44569.1"/>
    <property type="molecule type" value="Genomic_DNA"/>
</dbReference>
<feature type="transmembrane region" description="Helical" evidence="1">
    <location>
        <begin position="29"/>
        <end position="50"/>
    </location>
</feature>
<dbReference type="Proteomes" id="UP000234789">
    <property type="component" value="Unassembled WGS sequence"/>
</dbReference>
<keyword evidence="3" id="KW-1185">Reference proteome</keyword>
<gene>
    <name evidence="2" type="ORF">B8V81_3000</name>
</gene>
<protein>
    <submittedName>
        <fullName evidence="2">Uncharacterized protein</fullName>
    </submittedName>
</protein>
<proteinExistence type="predicted"/>
<comment type="caution">
    <text evidence="2">The sequence shown here is derived from an EMBL/GenBank/DDBJ whole genome shotgun (WGS) entry which is preliminary data.</text>
</comment>
<keyword evidence="1" id="KW-0472">Membrane</keyword>
<organism evidence="2 3">
    <name type="scientific">Paenibacillus pasadenensis</name>
    <dbReference type="NCBI Taxonomy" id="217090"/>
    <lineage>
        <taxon>Bacteria</taxon>
        <taxon>Bacillati</taxon>
        <taxon>Bacillota</taxon>
        <taxon>Bacilli</taxon>
        <taxon>Bacillales</taxon>
        <taxon>Paenibacillaceae</taxon>
        <taxon>Paenibacillus</taxon>
    </lineage>
</organism>
<dbReference type="AlphaFoldDB" id="A0A2N5N2L7"/>
<accession>A0A2N5N2L7</accession>
<dbReference type="RefSeq" id="WP_153782959.1">
    <property type="nucleotide sequence ID" value="NZ_BIMM01000038.1"/>
</dbReference>
<name>A0A2N5N2L7_9BACL</name>
<keyword evidence="1" id="KW-0812">Transmembrane</keyword>
<evidence type="ECO:0000256" key="1">
    <source>
        <dbReference type="SAM" id="Phobius"/>
    </source>
</evidence>
<evidence type="ECO:0000313" key="2">
    <source>
        <dbReference type="EMBL" id="PLT44569.1"/>
    </source>
</evidence>
<keyword evidence="1" id="KW-1133">Transmembrane helix</keyword>
<reference evidence="2 3" key="1">
    <citation type="submission" date="2017-05" db="EMBL/GenBank/DDBJ databases">
        <title>Functional genome analysis of Paenibacillus pasadenensis strain R16: insights on endophytic life style and antifungal activity.</title>
        <authorList>
            <person name="Passera A."/>
            <person name="Marcolungo L."/>
            <person name="Casati P."/>
            <person name="Brasca M."/>
            <person name="Quaglino F."/>
            <person name="Delledonne M."/>
        </authorList>
    </citation>
    <scope>NUCLEOTIDE SEQUENCE [LARGE SCALE GENOMIC DNA]</scope>
    <source>
        <strain evidence="2 3">R16</strain>
    </source>
</reference>
<sequence>MKLIVPIATLVLVVASLLVHRLGTPLSDFWQGLITGLAITGLIYSLAAFWKKPGARR</sequence>